<feature type="compositionally biased region" description="Low complexity" evidence="1">
    <location>
        <begin position="45"/>
        <end position="60"/>
    </location>
</feature>
<dbReference type="SUPFAM" id="SSF110087">
    <property type="entry name" value="DR1885-like metal-binding protein"/>
    <property type="match status" value="1"/>
</dbReference>
<dbReference type="Proteomes" id="UP000561459">
    <property type="component" value="Unassembled WGS sequence"/>
</dbReference>
<name>A0A7W6C072_9SPHN</name>
<protein>
    <recommendedName>
        <fullName evidence="4">Copper chaperone PCu(A)C</fullName>
    </recommendedName>
</protein>
<accession>A0A7W6C072</accession>
<evidence type="ECO:0000256" key="1">
    <source>
        <dbReference type="SAM" id="MobiDB-lite"/>
    </source>
</evidence>
<dbReference type="Gene3D" id="2.60.40.1890">
    <property type="entry name" value="PCu(A)C copper chaperone"/>
    <property type="match status" value="1"/>
</dbReference>
<evidence type="ECO:0000313" key="2">
    <source>
        <dbReference type="EMBL" id="MBB3941123.1"/>
    </source>
</evidence>
<dbReference type="Pfam" id="PF04314">
    <property type="entry name" value="PCuAC"/>
    <property type="match status" value="1"/>
</dbReference>
<feature type="region of interest" description="Disordered" evidence="1">
    <location>
        <begin position="45"/>
        <end position="67"/>
    </location>
</feature>
<evidence type="ECO:0008006" key="4">
    <source>
        <dbReference type="Google" id="ProtNLM"/>
    </source>
</evidence>
<evidence type="ECO:0000313" key="3">
    <source>
        <dbReference type="Proteomes" id="UP000561459"/>
    </source>
</evidence>
<dbReference type="PANTHER" id="PTHR36302:SF1">
    <property type="entry name" value="COPPER CHAPERONE PCU(A)C"/>
    <property type="match status" value="1"/>
</dbReference>
<dbReference type="InterPro" id="IPR058248">
    <property type="entry name" value="Lxx211020-like"/>
</dbReference>
<dbReference type="EMBL" id="JACIDY010000007">
    <property type="protein sequence ID" value="MBB3941123.1"/>
    <property type="molecule type" value="Genomic_DNA"/>
</dbReference>
<keyword evidence="3" id="KW-1185">Reference proteome</keyword>
<dbReference type="AlphaFoldDB" id="A0A7W6C072"/>
<dbReference type="InterPro" id="IPR036182">
    <property type="entry name" value="PCuAC_sf"/>
</dbReference>
<sequence>MRPATGSDLFRDERQKDLIMLKARAVIVAGLIATVAGLSACKQSAAPTTQETGTAETTAADVGPDAKPGVSAGSARLVLPIVAGRPGVAYFRVSNNSASAITLAAVHIDGVGKAEMHRTSGGKMTPVTGVPIASGANITFAPGGLHVMAFDIDAALKAGGQTEMTLTFADGDKISIPAKIEAGGQSHDMAGMSH</sequence>
<dbReference type="InterPro" id="IPR007410">
    <property type="entry name" value="LpqE-like"/>
</dbReference>
<proteinExistence type="predicted"/>
<comment type="caution">
    <text evidence="2">The sequence shown here is derived from an EMBL/GenBank/DDBJ whole genome shotgun (WGS) entry which is preliminary data.</text>
</comment>
<gene>
    <name evidence="2" type="ORF">GGR39_002791</name>
</gene>
<dbReference type="PANTHER" id="PTHR36302">
    <property type="entry name" value="BLR7088 PROTEIN"/>
    <property type="match status" value="1"/>
</dbReference>
<reference evidence="2 3" key="1">
    <citation type="submission" date="2020-08" db="EMBL/GenBank/DDBJ databases">
        <title>Genomic Encyclopedia of Type Strains, Phase IV (KMG-IV): sequencing the most valuable type-strain genomes for metagenomic binning, comparative biology and taxonomic classification.</title>
        <authorList>
            <person name="Goeker M."/>
        </authorList>
    </citation>
    <scope>NUCLEOTIDE SEQUENCE [LARGE SCALE GENOMIC DNA]</scope>
    <source>
        <strain evidence="2 3">DSM 27568</strain>
    </source>
</reference>
<organism evidence="2 3">
    <name type="scientific">Novosphingobium fluoreni</name>
    <dbReference type="NCBI Taxonomy" id="1391222"/>
    <lineage>
        <taxon>Bacteria</taxon>
        <taxon>Pseudomonadati</taxon>
        <taxon>Pseudomonadota</taxon>
        <taxon>Alphaproteobacteria</taxon>
        <taxon>Sphingomonadales</taxon>
        <taxon>Sphingomonadaceae</taxon>
        <taxon>Novosphingobium</taxon>
    </lineage>
</organism>